<dbReference type="InterPro" id="IPR008162">
    <property type="entry name" value="Pyrophosphatase"/>
</dbReference>
<evidence type="ECO:0000256" key="10">
    <source>
        <dbReference type="ARBA" id="ARBA00022842"/>
    </source>
</evidence>
<keyword evidence="4" id="KW-0808">Transferase</keyword>
<dbReference type="Gene3D" id="3.40.50.620">
    <property type="entry name" value="HUPs"/>
    <property type="match status" value="1"/>
</dbReference>
<keyword evidence="6" id="KW-0547">Nucleotide-binding</keyword>
<dbReference type="PANTHER" id="PTHR11055:SF1">
    <property type="entry name" value="PAPS SYNTHETASE, ISOFORM D"/>
    <property type="match status" value="1"/>
</dbReference>
<evidence type="ECO:0000259" key="14">
    <source>
        <dbReference type="Pfam" id="PF14306"/>
    </source>
</evidence>
<comment type="cofactor">
    <cofactor evidence="1">
        <name>Mg(2+)</name>
        <dbReference type="ChEBI" id="CHEBI:18420"/>
    </cofactor>
</comment>
<keyword evidence="8" id="KW-0378">Hydrolase</keyword>
<evidence type="ECO:0000256" key="3">
    <source>
        <dbReference type="ARBA" id="ARBA00006220"/>
    </source>
</evidence>
<evidence type="ECO:0000256" key="6">
    <source>
        <dbReference type="ARBA" id="ARBA00022741"/>
    </source>
</evidence>
<dbReference type="InterPro" id="IPR024951">
    <property type="entry name" value="Sulfurylase_cat_dom"/>
</dbReference>
<dbReference type="Pfam" id="PF01747">
    <property type="entry name" value="ATP-sulfurylase"/>
    <property type="match status" value="1"/>
</dbReference>
<keyword evidence="10" id="KW-0460">Magnesium</keyword>
<dbReference type="InterPro" id="IPR025980">
    <property type="entry name" value="ATP-Sase_PUA-like_dom"/>
</dbReference>
<dbReference type="Proteomes" id="UP001162640">
    <property type="component" value="Unassembled WGS sequence"/>
</dbReference>
<dbReference type="InterPro" id="IPR059117">
    <property type="entry name" value="APS_kinase_dom"/>
</dbReference>
<accession>A0A9W6ZJP5</accession>
<evidence type="ECO:0000313" key="15">
    <source>
        <dbReference type="EMBL" id="GMH52537.1"/>
    </source>
</evidence>
<evidence type="ECO:0000256" key="1">
    <source>
        <dbReference type="ARBA" id="ARBA00001946"/>
    </source>
</evidence>
<evidence type="ECO:0000313" key="16">
    <source>
        <dbReference type="Proteomes" id="UP001162640"/>
    </source>
</evidence>
<keyword evidence="7" id="KW-0418">Kinase</keyword>
<evidence type="ECO:0000256" key="4">
    <source>
        <dbReference type="ARBA" id="ARBA00022679"/>
    </source>
</evidence>
<protein>
    <recommendedName>
        <fullName evidence="17">Adenylyl-sulfate kinase</fullName>
    </recommendedName>
</protein>
<dbReference type="Pfam" id="PF00719">
    <property type="entry name" value="Pyrophosphatase"/>
    <property type="match status" value="1"/>
</dbReference>
<dbReference type="PROSITE" id="PS00387">
    <property type="entry name" value="PPASE"/>
    <property type="match status" value="1"/>
</dbReference>
<evidence type="ECO:0000256" key="2">
    <source>
        <dbReference type="ARBA" id="ARBA00004678"/>
    </source>
</evidence>
<dbReference type="Gene3D" id="3.40.50.300">
    <property type="entry name" value="P-loop containing nucleotide triphosphate hydrolases"/>
    <property type="match status" value="1"/>
</dbReference>
<dbReference type="GO" id="GO:0004020">
    <property type="term" value="F:adenylylsulfate kinase activity"/>
    <property type="evidence" value="ECO:0007669"/>
    <property type="project" value="InterPro"/>
</dbReference>
<dbReference type="EMBL" id="BLQM01000027">
    <property type="protein sequence ID" value="GMH52537.1"/>
    <property type="molecule type" value="Genomic_DNA"/>
</dbReference>
<dbReference type="CDD" id="cd02027">
    <property type="entry name" value="APSK"/>
    <property type="match status" value="1"/>
</dbReference>
<dbReference type="InterPro" id="IPR014729">
    <property type="entry name" value="Rossmann-like_a/b/a_fold"/>
</dbReference>
<evidence type="ECO:0000259" key="12">
    <source>
        <dbReference type="Pfam" id="PF01583"/>
    </source>
</evidence>
<sequence length="1018" mass="113747">MPKYTYRKVAQNDGDSSGVEMGTPSKSTTRVYDEAEFDGDDLAHRRLPTCLSLLILLTIVYVLSRTSGSSTCTYDLSNLDMGAIRQQMFSNMPPHIIECSSASAGGDQSACHLPRSDRYAALNQKGATLWMTGCSGAGKTTIATALEEKLIKEYGKHVYRLDGDNIRTGLNRDLGFTASDRDESVRRVGEISTLFSDAGVITLVGLISPYREGRDSVRKRHEDQGIPFYEVFLDVPVEELMSRDPKGLYEKVKSGELKHFTCIDDPYEEPLHPEITLKTRDLKIEESVEILFRRLREDGVLEGAPKLAPKGLPNPDGDEIVDCHVPENKRSERIKEAESLPKVLITDLDLNWLQVIGEGWASPLKGFMREGTLLETLHFNSITVDPFNLTGNALRHERKTNFDKFTSVQPPGRVSMSVPITLSCTDYTKDAIESSSKKAVALVTQMGETVAILRDPEIYENRKEEIVTRMFGVIDRGHPYIKKIYEGGDWLIGGEVELLDRIKYNDGLDEWRKTAKQLTEEFKSKNADVVYAFQTRNPTHAGHAYLMKSAGKDLKKQGYKNPVLWLSPLGGWTKEDDVPLDVRVKQHHEVLKAGTSHPGGLDPDKTVMAIWPSPMVYAGPTEVQFHAKSRRSAGASYFVVGRDPAGMKGSMEAVAHQDDDLYNGDHGRYVLQMSPGIGDMKMLSFVKVMYDVKSNSMTLPDENRMEDFISISGTKMRTLARQQAVPCPDHVPTDLLGENCVPNGFMVPKGWDIVTDYYSHIDTKEWVPWSRPIVNPNIDAHKTHSTGTFGSNSFSLKLRDGSSFWHSIPLWSNPSKNMINFITEIPMYVTAKMEVDKSANGNAIKQDKNKDGSPRYYTYGTPFFNYGLIPQTWEDPYVLSDEGYGGDNDPLDVIEVGTSPLPMGSVTPCRVLGSLELIDDGETDHKILCVAEGSDDFDRIHSVNDLESHRPGTIKRLVHWLKYYKTSDGKGVNELGNEERPTSVNEALDIIEETNGYWKTLCEDKDDHGEGFVLDGCS</sequence>
<dbReference type="SUPFAM" id="SSF52374">
    <property type="entry name" value="Nucleotidylyl transferase"/>
    <property type="match status" value="1"/>
</dbReference>
<comment type="similarity">
    <text evidence="3">Belongs to the PPase family.</text>
</comment>
<dbReference type="PANTHER" id="PTHR11055">
    <property type="entry name" value="BIFUNCTIONAL 3'-PHOSPHOADENOSINE 5'-PHOSPHOSULFATE SYNTHASE"/>
    <property type="match status" value="1"/>
</dbReference>
<proteinExistence type="inferred from homology"/>
<dbReference type="HAMAP" id="MF_00065">
    <property type="entry name" value="Adenylyl_sulf_kinase"/>
    <property type="match status" value="1"/>
</dbReference>
<dbReference type="InterPro" id="IPR002891">
    <property type="entry name" value="APS"/>
</dbReference>
<evidence type="ECO:0000256" key="5">
    <source>
        <dbReference type="ARBA" id="ARBA00022723"/>
    </source>
</evidence>
<dbReference type="InterPro" id="IPR036649">
    <property type="entry name" value="Pyrophosphatase_sf"/>
</dbReference>
<dbReference type="GO" id="GO:0006796">
    <property type="term" value="P:phosphate-containing compound metabolic process"/>
    <property type="evidence" value="ECO:0007669"/>
    <property type="project" value="InterPro"/>
</dbReference>
<dbReference type="SUPFAM" id="SSF88697">
    <property type="entry name" value="PUA domain-like"/>
    <property type="match status" value="1"/>
</dbReference>
<dbReference type="NCBIfam" id="TIGR00455">
    <property type="entry name" value="apsK"/>
    <property type="match status" value="1"/>
</dbReference>
<feature type="region of interest" description="Disordered" evidence="11">
    <location>
        <begin position="1"/>
        <end position="27"/>
    </location>
</feature>
<evidence type="ECO:0000256" key="7">
    <source>
        <dbReference type="ARBA" id="ARBA00022777"/>
    </source>
</evidence>
<name>A0A9W6ZJP5_9STRA</name>
<feature type="domain" description="ATP-sulfurylase PUA-like" evidence="14">
    <location>
        <begin position="314"/>
        <end position="500"/>
    </location>
</feature>
<evidence type="ECO:0000256" key="11">
    <source>
        <dbReference type="SAM" id="MobiDB-lite"/>
    </source>
</evidence>
<dbReference type="Pfam" id="PF01583">
    <property type="entry name" value="APS_kinase"/>
    <property type="match status" value="1"/>
</dbReference>
<dbReference type="GO" id="GO:0000287">
    <property type="term" value="F:magnesium ion binding"/>
    <property type="evidence" value="ECO:0007669"/>
    <property type="project" value="InterPro"/>
</dbReference>
<keyword evidence="5" id="KW-0479">Metal-binding</keyword>
<dbReference type="Gene3D" id="3.90.80.10">
    <property type="entry name" value="Inorganic pyrophosphatase"/>
    <property type="match status" value="1"/>
</dbReference>
<dbReference type="GO" id="GO:0005524">
    <property type="term" value="F:ATP binding"/>
    <property type="evidence" value="ECO:0007669"/>
    <property type="project" value="UniProtKB-KW"/>
</dbReference>
<dbReference type="AlphaFoldDB" id="A0A9W6ZJP5"/>
<dbReference type="NCBIfam" id="NF003013">
    <property type="entry name" value="PRK03846.1"/>
    <property type="match status" value="1"/>
</dbReference>
<dbReference type="SUPFAM" id="SSF50324">
    <property type="entry name" value="Inorganic pyrophosphatase"/>
    <property type="match status" value="1"/>
</dbReference>
<dbReference type="InterPro" id="IPR015947">
    <property type="entry name" value="PUA-like_sf"/>
</dbReference>
<comment type="pathway">
    <text evidence="2">Sulfur metabolism.</text>
</comment>
<reference evidence="16" key="1">
    <citation type="journal article" date="2023" name="Commun. Biol.">
        <title>Genome analysis of Parmales, the sister group of diatoms, reveals the evolutionary specialization of diatoms from phago-mixotrophs to photoautotrophs.</title>
        <authorList>
            <person name="Ban H."/>
            <person name="Sato S."/>
            <person name="Yoshikawa S."/>
            <person name="Yamada K."/>
            <person name="Nakamura Y."/>
            <person name="Ichinomiya M."/>
            <person name="Sato N."/>
            <person name="Blanc-Mathieu R."/>
            <person name="Endo H."/>
            <person name="Kuwata A."/>
            <person name="Ogata H."/>
        </authorList>
    </citation>
    <scope>NUCLEOTIDE SEQUENCE [LARGE SCALE GENOMIC DNA]</scope>
</reference>
<evidence type="ECO:0008006" key="17">
    <source>
        <dbReference type="Google" id="ProtNLM"/>
    </source>
</evidence>
<dbReference type="SUPFAM" id="SSF52540">
    <property type="entry name" value="P-loop containing nucleoside triphosphate hydrolases"/>
    <property type="match status" value="1"/>
</dbReference>
<keyword evidence="9" id="KW-0067">ATP-binding</keyword>
<organism evidence="15 16">
    <name type="scientific">Triparma laevis f. inornata</name>
    <dbReference type="NCBI Taxonomy" id="1714386"/>
    <lineage>
        <taxon>Eukaryota</taxon>
        <taxon>Sar</taxon>
        <taxon>Stramenopiles</taxon>
        <taxon>Ochrophyta</taxon>
        <taxon>Bolidophyceae</taxon>
        <taxon>Parmales</taxon>
        <taxon>Triparmaceae</taxon>
        <taxon>Triparma</taxon>
    </lineage>
</organism>
<dbReference type="Gene3D" id="3.10.400.10">
    <property type="entry name" value="Sulfate adenylyltransferase"/>
    <property type="match status" value="1"/>
</dbReference>
<feature type="domain" description="Sulphate adenylyltransferase catalytic" evidence="13">
    <location>
        <begin position="510"/>
        <end position="726"/>
    </location>
</feature>
<comment type="caution">
    <text evidence="15">The sequence shown here is derived from an EMBL/GenBank/DDBJ whole genome shotgun (WGS) entry which is preliminary data.</text>
</comment>
<evidence type="ECO:0000259" key="13">
    <source>
        <dbReference type="Pfam" id="PF01747"/>
    </source>
</evidence>
<evidence type="ECO:0000256" key="9">
    <source>
        <dbReference type="ARBA" id="ARBA00022840"/>
    </source>
</evidence>
<dbReference type="GO" id="GO:0004427">
    <property type="term" value="F:inorganic diphosphate phosphatase activity"/>
    <property type="evidence" value="ECO:0007669"/>
    <property type="project" value="InterPro"/>
</dbReference>
<dbReference type="Pfam" id="PF14306">
    <property type="entry name" value="PUA_2"/>
    <property type="match status" value="1"/>
</dbReference>
<feature type="domain" description="APS kinase" evidence="12">
    <location>
        <begin position="125"/>
        <end position="277"/>
    </location>
</feature>
<dbReference type="InterPro" id="IPR027417">
    <property type="entry name" value="P-loop_NTPase"/>
</dbReference>
<dbReference type="GO" id="GO:0005737">
    <property type="term" value="C:cytoplasm"/>
    <property type="evidence" value="ECO:0007669"/>
    <property type="project" value="InterPro"/>
</dbReference>
<evidence type="ECO:0000256" key="8">
    <source>
        <dbReference type="ARBA" id="ARBA00022801"/>
    </source>
</evidence>
<gene>
    <name evidence="15" type="ORF">TL16_g01251</name>
</gene>
<dbReference type="GO" id="GO:0000103">
    <property type="term" value="P:sulfate assimilation"/>
    <property type="evidence" value="ECO:0007669"/>
    <property type="project" value="InterPro"/>
</dbReference>
<dbReference type="GO" id="GO:0004781">
    <property type="term" value="F:sulfate adenylyltransferase (ATP) activity"/>
    <property type="evidence" value="ECO:0007669"/>
    <property type="project" value="InterPro"/>
</dbReference>